<protein>
    <submittedName>
        <fullName evidence="1">Uncharacterized protein</fullName>
    </submittedName>
</protein>
<sequence>MAAAAAAASGAQARARLAAAAASGAKASDVDWWNGTFNLLQALKDEQRFIRHEFEALQKFMKSELDLKVAKMETVVATMRGLHENSQKECLKNSVLLLGVTAQSSGFCSSRLSVQVWRFQPPSKARLRSATTRGRRVVVSSTRDYKRVETFYQHW</sequence>
<proteinExistence type="predicted"/>
<evidence type="ECO:0000313" key="1">
    <source>
        <dbReference type="EnsemblPlants" id="ONIVA12G14020.1"/>
    </source>
</evidence>
<evidence type="ECO:0000313" key="2">
    <source>
        <dbReference type="Proteomes" id="UP000006591"/>
    </source>
</evidence>
<dbReference type="Proteomes" id="UP000006591">
    <property type="component" value="Chromosome 12"/>
</dbReference>
<dbReference type="HOGENOM" id="CLU_143125_0_0_1"/>
<dbReference type="EnsemblPlants" id="ONIVA12G14020.1">
    <property type="protein sequence ID" value="ONIVA12G14020.1"/>
    <property type="gene ID" value="ONIVA12G14020"/>
</dbReference>
<dbReference type="OMA" id="HFIRHEF"/>
<reference evidence="1" key="2">
    <citation type="submission" date="2018-04" db="EMBL/GenBank/DDBJ databases">
        <title>OnivRS2 (Oryza nivara Reference Sequence Version 2).</title>
        <authorList>
            <person name="Zhang J."/>
            <person name="Kudrna D."/>
            <person name="Lee S."/>
            <person name="Talag J."/>
            <person name="Rajasekar S."/>
            <person name="Welchert J."/>
            <person name="Hsing Y.-I."/>
            <person name="Wing R.A."/>
        </authorList>
    </citation>
    <scope>NUCLEOTIDE SEQUENCE [LARGE SCALE GENOMIC DNA]</scope>
    <source>
        <strain evidence="1">SL10</strain>
    </source>
</reference>
<name>A0A0E0JB12_ORYNI</name>
<keyword evidence="2" id="KW-1185">Reference proteome</keyword>
<dbReference type="AlphaFoldDB" id="A0A0E0JB12"/>
<reference evidence="1" key="1">
    <citation type="submission" date="2015-04" db="UniProtKB">
        <authorList>
            <consortium name="EnsemblPlants"/>
        </authorList>
    </citation>
    <scope>IDENTIFICATION</scope>
    <source>
        <strain evidence="1">SL10</strain>
    </source>
</reference>
<dbReference type="Gramene" id="ONIVA12G14020.1">
    <property type="protein sequence ID" value="ONIVA12G14020.1"/>
    <property type="gene ID" value="ONIVA12G14020"/>
</dbReference>
<accession>A0A0E0JB12</accession>
<organism evidence="1">
    <name type="scientific">Oryza nivara</name>
    <name type="common">Indian wild rice</name>
    <name type="synonym">Oryza sativa f. spontanea</name>
    <dbReference type="NCBI Taxonomy" id="4536"/>
    <lineage>
        <taxon>Eukaryota</taxon>
        <taxon>Viridiplantae</taxon>
        <taxon>Streptophyta</taxon>
        <taxon>Embryophyta</taxon>
        <taxon>Tracheophyta</taxon>
        <taxon>Spermatophyta</taxon>
        <taxon>Magnoliopsida</taxon>
        <taxon>Liliopsida</taxon>
        <taxon>Poales</taxon>
        <taxon>Poaceae</taxon>
        <taxon>BOP clade</taxon>
        <taxon>Oryzoideae</taxon>
        <taxon>Oryzeae</taxon>
        <taxon>Oryzinae</taxon>
        <taxon>Oryza</taxon>
    </lineage>
</organism>